<dbReference type="Proteomes" id="UP000521943">
    <property type="component" value="Unassembled WGS sequence"/>
</dbReference>
<evidence type="ECO:0000256" key="2">
    <source>
        <dbReference type="SAM" id="MobiDB-lite"/>
    </source>
</evidence>
<proteinExistence type="predicted"/>
<accession>A0A8H6HMS6</accession>
<evidence type="ECO:0000313" key="3">
    <source>
        <dbReference type="EMBL" id="KAF6749910.1"/>
    </source>
</evidence>
<evidence type="ECO:0000313" key="4">
    <source>
        <dbReference type="Proteomes" id="UP000521943"/>
    </source>
</evidence>
<feature type="compositionally biased region" description="Basic residues" evidence="2">
    <location>
        <begin position="18"/>
        <end position="29"/>
    </location>
</feature>
<comment type="caution">
    <text evidence="3">The sequence shown here is derived from an EMBL/GenBank/DDBJ whole genome shotgun (WGS) entry which is preliminary data.</text>
</comment>
<feature type="coiled-coil region" evidence="1">
    <location>
        <begin position="274"/>
        <end position="308"/>
    </location>
</feature>
<keyword evidence="1" id="KW-0175">Coiled coil</keyword>
<dbReference type="EMBL" id="JACGCI010000060">
    <property type="protein sequence ID" value="KAF6749910.1"/>
    <property type="molecule type" value="Genomic_DNA"/>
</dbReference>
<gene>
    <name evidence="3" type="ORF">DFP72DRAFT_1072818</name>
</gene>
<sequence length="343" mass="36572">MPAARKKSQRAPSSPSKSPRKRAPQRCRKCPNSPLRSECPHSGRKAKASTSSGDASTSQAPEIPIDPALAALPIDPALTTQPLSPLPEVPVQGDPSVNSTCSLPLPPIASNLPSSDSTVVNASAPAVASSPAGITVGAPPSTPPQHAPTTATPTHRAYASNANPVHGMIKGVCRGNDVTSMARTRAPKSPFKNTADAQTFCEYNVRDLFSRVESLAESTNAWAYIAIQHPWSRTPFLHYTSRKLRKEAPNDVAVLHRDVSRIMSQVKRADRSRLLELVKTKDAAEEAARAAEERALRAEQEVERMKAASAQQASLSARDFVLRAVLNSMTVPPAPTVSPTPTV</sequence>
<reference evidence="3 4" key="1">
    <citation type="submission" date="2020-07" db="EMBL/GenBank/DDBJ databases">
        <title>Comparative genomics of pyrophilous fungi reveals a link between fire events and developmental genes.</title>
        <authorList>
            <consortium name="DOE Joint Genome Institute"/>
            <person name="Steindorff A.S."/>
            <person name="Carver A."/>
            <person name="Calhoun S."/>
            <person name="Stillman K."/>
            <person name="Liu H."/>
            <person name="Lipzen A."/>
            <person name="Pangilinan J."/>
            <person name="Labutti K."/>
            <person name="Bruns T.D."/>
            <person name="Grigoriev I.V."/>
        </authorList>
    </citation>
    <scope>NUCLEOTIDE SEQUENCE [LARGE SCALE GENOMIC DNA]</scope>
    <source>
        <strain evidence="3 4">CBS 144469</strain>
    </source>
</reference>
<evidence type="ECO:0000256" key="1">
    <source>
        <dbReference type="SAM" id="Coils"/>
    </source>
</evidence>
<feature type="region of interest" description="Disordered" evidence="2">
    <location>
        <begin position="1"/>
        <end position="63"/>
    </location>
</feature>
<feature type="compositionally biased region" description="Polar residues" evidence="2">
    <location>
        <begin position="48"/>
        <end position="59"/>
    </location>
</feature>
<dbReference type="AlphaFoldDB" id="A0A8H6HMS6"/>
<name>A0A8H6HMS6_9AGAR</name>
<keyword evidence="4" id="KW-1185">Reference proteome</keyword>
<dbReference type="OrthoDB" id="3060861at2759"/>
<protein>
    <submittedName>
        <fullName evidence="3">Uncharacterized protein</fullName>
    </submittedName>
</protein>
<organism evidence="3 4">
    <name type="scientific">Ephemerocybe angulata</name>
    <dbReference type="NCBI Taxonomy" id="980116"/>
    <lineage>
        <taxon>Eukaryota</taxon>
        <taxon>Fungi</taxon>
        <taxon>Dikarya</taxon>
        <taxon>Basidiomycota</taxon>
        <taxon>Agaricomycotina</taxon>
        <taxon>Agaricomycetes</taxon>
        <taxon>Agaricomycetidae</taxon>
        <taxon>Agaricales</taxon>
        <taxon>Agaricineae</taxon>
        <taxon>Psathyrellaceae</taxon>
        <taxon>Ephemerocybe</taxon>
    </lineage>
</organism>